<protein>
    <submittedName>
        <fullName evidence="2">Uncharacterized protein</fullName>
    </submittedName>
</protein>
<gene>
    <name evidence="2" type="ORF">EYF80_022668</name>
</gene>
<feature type="compositionally biased region" description="Low complexity" evidence="1">
    <location>
        <begin position="1"/>
        <end position="10"/>
    </location>
</feature>
<evidence type="ECO:0000313" key="2">
    <source>
        <dbReference type="EMBL" id="TNN67138.1"/>
    </source>
</evidence>
<dbReference type="EMBL" id="SRLO01000209">
    <property type="protein sequence ID" value="TNN67138.1"/>
    <property type="molecule type" value="Genomic_DNA"/>
</dbReference>
<dbReference type="AlphaFoldDB" id="A0A4Z2HMR4"/>
<organism evidence="2 3">
    <name type="scientific">Liparis tanakae</name>
    <name type="common">Tanaka's snailfish</name>
    <dbReference type="NCBI Taxonomy" id="230148"/>
    <lineage>
        <taxon>Eukaryota</taxon>
        <taxon>Metazoa</taxon>
        <taxon>Chordata</taxon>
        <taxon>Craniata</taxon>
        <taxon>Vertebrata</taxon>
        <taxon>Euteleostomi</taxon>
        <taxon>Actinopterygii</taxon>
        <taxon>Neopterygii</taxon>
        <taxon>Teleostei</taxon>
        <taxon>Neoteleostei</taxon>
        <taxon>Acanthomorphata</taxon>
        <taxon>Eupercaria</taxon>
        <taxon>Perciformes</taxon>
        <taxon>Cottioidei</taxon>
        <taxon>Cottales</taxon>
        <taxon>Liparidae</taxon>
        <taxon>Liparis</taxon>
    </lineage>
</organism>
<feature type="compositionally biased region" description="Gly residues" evidence="1">
    <location>
        <begin position="11"/>
        <end position="29"/>
    </location>
</feature>
<sequence length="72" mass="7450">MKQWGHTGSHGQPGPGGLEGGPGGIGEVGVGGWVGGGDLQRCFTSLVISGKQHHSDECERSMENSQRGAYGW</sequence>
<dbReference type="Proteomes" id="UP000314294">
    <property type="component" value="Unassembled WGS sequence"/>
</dbReference>
<feature type="compositionally biased region" description="Basic and acidic residues" evidence="1">
    <location>
        <begin position="53"/>
        <end position="62"/>
    </location>
</feature>
<feature type="compositionally biased region" description="Polar residues" evidence="1">
    <location>
        <begin position="63"/>
        <end position="72"/>
    </location>
</feature>
<comment type="caution">
    <text evidence="2">The sequence shown here is derived from an EMBL/GenBank/DDBJ whole genome shotgun (WGS) entry which is preliminary data.</text>
</comment>
<evidence type="ECO:0000313" key="3">
    <source>
        <dbReference type="Proteomes" id="UP000314294"/>
    </source>
</evidence>
<accession>A0A4Z2HMR4</accession>
<reference evidence="2 3" key="1">
    <citation type="submission" date="2019-03" db="EMBL/GenBank/DDBJ databases">
        <title>First draft genome of Liparis tanakae, snailfish: a comprehensive survey of snailfish specific genes.</title>
        <authorList>
            <person name="Kim W."/>
            <person name="Song I."/>
            <person name="Jeong J.-H."/>
            <person name="Kim D."/>
            <person name="Kim S."/>
            <person name="Ryu S."/>
            <person name="Song J.Y."/>
            <person name="Lee S.K."/>
        </authorList>
    </citation>
    <scope>NUCLEOTIDE SEQUENCE [LARGE SCALE GENOMIC DNA]</scope>
    <source>
        <tissue evidence="2">Muscle</tissue>
    </source>
</reference>
<proteinExistence type="predicted"/>
<feature type="region of interest" description="Disordered" evidence="1">
    <location>
        <begin position="50"/>
        <end position="72"/>
    </location>
</feature>
<keyword evidence="3" id="KW-1185">Reference proteome</keyword>
<name>A0A4Z2HMR4_9TELE</name>
<feature type="region of interest" description="Disordered" evidence="1">
    <location>
        <begin position="1"/>
        <end position="29"/>
    </location>
</feature>
<evidence type="ECO:0000256" key="1">
    <source>
        <dbReference type="SAM" id="MobiDB-lite"/>
    </source>
</evidence>